<evidence type="ECO:0000313" key="2">
    <source>
        <dbReference type="EMBL" id="GIZ44211.1"/>
    </source>
</evidence>
<sequence>MAFEESSLQGKYALEKFGVASGTQISSRTSAVVGKLVMMTTRQDDTTAAALPVVVAITATSPKAAGKLISIVEIAKRDLVARGVPVYQYSALNSRLDEIPRRGNHGDNKIKRGEKGPNAATGGGGGEQDDESSDDAFEVMGQAQGSETKKRNVPVLTVYLATVSVKELKVAFGEQQT</sequence>
<feature type="compositionally biased region" description="Acidic residues" evidence="1">
    <location>
        <begin position="127"/>
        <end position="137"/>
    </location>
</feature>
<name>A0A9P3CL24_9PEZI</name>
<dbReference type="EMBL" id="BOLY01000004">
    <property type="protein sequence ID" value="GIZ44211.1"/>
    <property type="molecule type" value="Genomic_DNA"/>
</dbReference>
<organism evidence="2 3">
    <name type="scientific">Cercospora kikuchii</name>
    <dbReference type="NCBI Taxonomy" id="84275"/>
    <lineage>
        <taxon>Eukaryota</taxon>
        <taxon>Fungi</taxon>
        <taxon>Dikarya</taxon>
        <taxon>Ascomycota</taxon>
        <taxon>Pezizomycotina</taxon>
        <taxon>Dothideomycetes</taxon>
        <taxon>Dothideomycetidae</taxon>
        <taxon>Mycosphaerellales</taxon>
        <taxon>Mycosphaerellaceae</taxon>
        <taxon>Cercospora</taxon>
    </lineage>
</organism>
<accession>A0A9P3CL24</accession>
<feature type="region of interest" description="Disordered" evidence="1">
    <location>
        <begin position="97"/>
        <end position="148"/>
    </location>
</feature>
<dbReference type="RefSeq" id="XP_044658698.1">
    <property type="nucleotide sequence ID" value="XM_044802763.1"/>
</dbReference>
<dbReference type="Proteomes" id="UP000825890">
    <property type="component" value="Unassembled WGS sequence"/>
</dbReference>
<dbReference type="GeneID" id="68292990"/>
<gene>
    <name evidence="2" type="ORF">CKM354_000741500</name>
</gene>
<reference evidence="2 3" key="1">
    <citation type="submission" date="2021-01" db="EMBL/GenBank/DDBJ databases">
        <title>Cercospora kikuchii MAFF 305040 whole genome shotgun sequence.</title>
        <authorList>
            <person name="Kashiwa T."/>
            <person name="Suzuki T."/>
        </authorList>
    </citation>
    <scope>NUCLEOTIDE SEQUENCE [LARGE SCALE GENOMIC DNA]</scope>
    <source>
        <strain evidence="2 3">MAFF 305040</strain>
    </source>
</reference>
<dbReference type="AlphaFoldDB" id="A0A9P3CL24"/>
<comment type="caution">
    <text evidence="2">The sequence shown here is derived from an EMBL/GenBank/DDBJ whole genome shotgun (WGS) entry which is preliminary data.</text>
</comment>
<feature type="compositionally biased region" description="Basic and acidic residues" evidence="1">
    <location>
        <begin position="97"/>
        <end position="115"/>
    </location>
</feature>
<evidence type="ECO:0000313" key="3">
    <source>
        <dbReference type="Proteomes" id="UP000825890"/>
    </source>
</evidence>
<protein>
    <recommendedName>
        <fullName evidence="4">DNA/RNA-binding protein Alba-like domain-containing protein</fullName>
    </recommendedName>
</protein>
<keyword evidence="3" id="KW-1185">Reference proteome</keyword>
<dbReference type="OrthoDB" id="424402at2759"/>
<evidence type="ECO:0000256" key="1">
    <source>
        <dbReference type="SAM" id="MobiDB-lite"/>
    </source>
</evidence>
<proteinExistence type="predicted"/>
<evidence type="ECO:0008006" key="4">
    <source>
        <dbReference type="Google" id="ProtNLM"/>
    </source>
</evidence>